<dbReference type="RefSeq" id="XP_060415183.1">
    <property type="nucleotide sequence ID" value="XM_060557561.1"/>
</dbReference>
<keyword evidence="3" id="KW-1185">Reference proteome</keyword>
<evidence type="ECO:0000256" key="1">
    <source>
        <dbReference type="SAM" id="MobiDB-lite"/>
    </source>
</evidence>
<accession>A0AAD8Q241</accession>
<evidence type="ECO:0000313" key="2">
    <source>
        <dbReference type="EMBL" id="KAK1593936.1"/>
    </source>
</evidence>
<feature type="region of interest" description="Disordered" evidence="1">
    <location>
        <begin position="40"/>
        <end position="75"/>
    </location>
</feature>
<dbReference type="GeneID" id="85441801"/>
<protein>
    <submittedName>
        <fullName evidence="2">Uncharacterized protein</fullName>
    </submittedName>
</protein>
<dbReference type="AlphaFoldDB" id="A0AAD8Q241"/>
<name>A0AAD8Q241_9PEZI</name>
<evidence type="ECO:0000313" key="3">
    <source>
        <dbReference type="Proteomes" id="UP001230504"/>
    </source>
</evidence>
<reference evidence="2" key="1">
    <citation type="submission" date="2021-06" db="EMBL/GenBank/DDBJ databases">
        <title>Comparative genomics, transcriptomics and evolutionary studies reveal genomic signatures of adaptation to plant cell wall in hemibiotrophic fungi.</title>
        <authorList>
            <consortium name="DOE Joint Genome Institute"/>
            <person name="Baroncelli R."/>
            <person name="Diaz J.F."/>
            <person name="Benocci T."/>
            <person name="Peng M."/>
            <person name="Battaglia E."/>
            <person name="Haridas S."/>
            <person name="Andreopoulos W."/>
            <person name="Labutti K."/>
            <person name="Pangilinan J."/>
            <person name="Floch G.L."/>
            <person name="Makela M.R."/>
            <person name="Henrissat B."/>
            <person name="Grigoriev I.V."/>
            <person name="Crouch J.A."/>
            <person name="De Vries R.P."/>
            <person name="Sukno S.A."/>
            <person name="Thon M.R."/>
        </authorList>
    </citation>
    <scope>NUCLEOTIDE SEQUENCE</scope>
    <source>
        <strain evidence="2">CBS 125086</strain>
    </source>
</reference>
<sequence>MRVRRQGNGKTFLGEQQGLSRSRPVRFGWSLRLDVCATMPLPRPGRQETVQASTGAARRARPRTHGIVAGAHRKT</sequence>
<dbReference type="EMBL" id="JAHLJV010000022">
    <property type="protein sequence ID" value="KAK1593936.1"/>
    <property type="molecule type" value="Genomic_DNA"/>
</dbReference>
<organism evidence="2 3">
    <name type="scientific">Colletotrichum navitas</name>
    <dbReference type="NCBI Taxonomy" id="681940"/>
    <lineage>
        <taxon>Eukaryota</taxon>
        <taxon>Fungi</taxon>
        <taxon>Dikarya</taxon>
        <taxon>Ascomycota</taxon>
        <taxon>Pezizomycotina</taxon>
        <taxon>Sordariomycetes</taxon>
        <taxon>Hypocreomycetidae</taxon>
        <taxon>Glomerellales</taxon>
        <taxon>Glomerellaceae</taxon>
        <taxon>Colletotrichum</taxon>
        <taxon>Colletotrichum graminicola species complex</taxon>
    </lineage>
</organism>
<comment type="caution">
    <text evidence="2">The sequence shown here is derived from an EMBL/GenBank/DDBJ whole genome shotgun (WGS) entry which is preliminary data.</text>
</comment>
<proteinExistence type="predicted"/>
<dbReference type="Proteomes" id="UP001230504">
    <property type="component" value="Unassembled WGS sequence"/>
</dbReference>
<gene>
    <name evidence="2" type="ORF">LY79DRAFT_550339</name>
</gene>